<dbReference type="EMBL" id="JARJLG010000007">
    <property type="protein sequence ID" value="KAJ7779353.1"/>
    <property type="molecule type" value="Genomic_DNA"/>
</dbReference>
<gene>
    <name evidence="1" type="ORF">DFH07DRAFT_765644</name>
</gene>
<dbReference type="AlphaFoldDB" id="A0AAD7K8G3"/>
<evidence type="ECO:0000313" key="1">
    <source>
        <dbReference type="EMBL" id="KAJ7779353.1"/>
    </source>
</evidence>
<organism evidence="1 2">
    <name type="scientific">Mycena maculata</name>
    <dbReference type="NCBI Taxonomy" id="230809"/>
    <lineage>
        <taxon>Eukaryota</taxon>
        <taxon>Fungi</taxon>
        <taxon>Dikarya</taxon>
        <taxon>Basidiomycota</taxon>
        <taxon>Agaricomycotina</taxon>
        <taxon>Agaricomycetes</taxon>
        <taxon>Agaricomycetidae</taxon>
        <taxon>Agaricales</taxon>
        <taxon>Marasmiineae</taxon>
        <taxon>Mycenaceae</taxon>
        <taxon>Mycena</taxon>
    </lineage>
</organism>
<reference evidence="1" key="1">
    <citation type="submission" date="2023-03" db="EMBL/GenBank/DDBJ databases">
        <title>Massive genome expansion in bonnet fungi (Mycena s.s.) driven by repeated elements and novel gene families across ecological guilds.</title>
        <authorList>
            <consortium name="Lawrence Berkeley National Laboratory"/>
            <person name="Harder C.B."/>
            <person name="Miyauchi S."/>
            <person name="Viragh M."/>
            <person name="Kuo A."/>
            <person name="Thoen E."/>
            <person name="Andreopoulos B."/>
            <person name="Lu D."/>
            <person name="Skrede I."/>
            <person name="Drula E."/>
            <person name="Henrissat B."/>
            <person name="Morin E."/>
            <person name="Kohler A."/>
            <person name="Barry K."/>
            <person name="LaButti K."/>
            <person name="Morin E."/>
            <person name="Salamov A."/>
            <person name="Lipzen A."/>
            <person name="Mereny Z."/>
            <person name="Hegedus B."/>
            <person name="Baldrian P."/>
            <person name="Stursova M."/>
            <person name="Weitz H."/>
            <person name="Taylor A."/>
            <person name="Grigoriev I.V."/>
            <person name="Nagy L.G."/>
            <person name="Martin F."/>
            <person name="Kauserud H."/>
        </authorList>
    </citation>
    <scope>NUCLEOTIDE SEQUENCE</scope>
    <source>
        <strain evidence="1">CBHHK188m</strain>
    </source>
</reference>
<accession>A0AAD7K8G3</accession>
<protein>
    <submittedName>
        <fullName evidence="1">Uncharacterized protein</fullName>
    </submittedName>
</protein>
<proteinExistence type="predicted"/>
<dbReference type="Proteomes" id="UP001215280">
    <property type="component" value="Unassembled WGS sequence"/>
</dbReference>
<name>A0AAD7K8G3_9AGAR</name>
<evidence type="ECO:0000313" key="2">
    <source>
        <dbReference type="Proteomes" id="UP001215280"/>
    </source>
</evidence>
<sequence length="192" mass="22476">MYQHSGNEDQWEANTWQRCMSQHAETGSKQRIGRGCDFKLEGSRQRKGHTAIGVITGFIGYRNVTSPTKKEAYDNIAGAPVSTRWQMHKEQWPKEVPWHGVEQISYLLPRDLRERTGQWERGTWVESRHMDIVRHMKGFRTPVTDILRKDHMPYNKVLAHHRPYNTRIEAEATYRSIAGHTRLSHEGTRVED</sequence>
<keyword evidence="2" id="KW-1185">Reference proteome</keyword>
<comment type="caution">
    <text evidence="1">The sequence shown here is derived from an EMBL/GenBank/DDBJ whole genome shotgun (WGS) entry which is preliminary data.</text>
</comment>